<dbReference type="Proteomes" id="UP001221142">
    <property type="component" value="Unassembled WGS sequence"/>
</dbReference>
<evidence type="ECO:0000313" key="1">
    <source>
        <dbReference type="EMBL" id="KAJ7644929.1"/>
    </source>
</evidence>
<proteinExistence type="predicted"/>
<gene>
    <name evidence="1" type="ORF">FB45DRAFT_1021667</name>
</gene>
<dbReference type="EMBL" id="JARKIF010000003">
    <property type="protein sequence ID" value="KAJ7644929.1"/>
    <property type="molecule type" value="Genomic_DNA"/>
</dbReference>
<name>A0AAD7FXX9_9AGAR</name>
<comment type="caution">
    <text evidence="1">The sequence shown here is derived from an EMBL/GenBank/DDBJ whole genome shotgun (WGS) entry which is preliminary data.</text>
</comment>
<dbReference type="AlphaFoldDB" id="A0AAD7FXX9"/>
<sequence>MLAAQPIPTHHDTAGLCGDVGPIAPPAGAYYRSLDAISHINFVPHEQHAPHSIHPHHTQNRPQAQFFVRRSPDSKVIPNPNAFAYGVDPMGPPDSEGWYAVGNGNQHHVIHAPVPQVATQFNVPRPHMGTVTQQRERRAAASVNAQSFVTLTGPGHMSKPRAQRFHESLEQYKFLWERREDGEDARKRKPEGQDKENHQIERHIFHDENHGFPSIIQPALPLKPRSMAIIQPPSLAHSQLQPTVAIAMMKPFAGFDLEGRPIWNPPQRMYPAVPMPMASQQPALPLAKPHLNLLRMARRQTGDMPSYRPCEGCRFIVCVCRSGVRVAQGFQPAHQQQIQRRDAIQVAQELKRVAEMQGISERCGYERRVGGGNPCGWTYENTGGCRLYRIGVRHLQAATA</sequence>
<reference evidence="1" key="1">
    <citation type="submission" date="2023-03" db="EMBL/GenBank/DDBJ databases">
        <title>Massive genome expansion in bonnet fungi (Mycena s.s.) driven by repeated elements and novel gene families across ecological guilds.</title>
        <authorList>
            <consortium name="Lawrence Berkeley National Laboratory"/>
            <person name="Harder C.B."/>
            <person name="Miyauchi S."/>
            <person name="Viragh M."/>
            <person name="Kuo A."/>
            <person name="Thoen E."/>
            <person name="Andreopoulos B."/>
            <person name="Lu D."/>
            <person name="Skrede I."/>
            <person name="Drula E."/>
            <person name="Henrissat B."/>
            <person name="Morin E."/>
            <person name="Kohler A."/>
            <person name="Barry K."/>
            <person name="LaButti K."/>
            <person name="Morin E."/>
            <person name="Salamov A."/>
            <person name="Lipzen A."/>
            <person name="Mereny Z."/>
            <person name="Hegedus B."/>
            <person name="Baldrian P."/>
            <person name="Stursova M."/>
            <person name="Weitz H."/>
            <person name="Taylor A."/>
            <person name="Grigoriev I.V."/>
            <person name="Nagy L.G."/>
            <person name="Martin F."/>
            <person name="Kauserud H."/>
        </authorList>
    </citation>
    <scope>NUCLEOTIDE SEQUENCE</scope>
    <source>
        <strain evidence="1">9284</strain>
    </source>
</reference>
<evidence type="ECO:0000313" key="2">
    <source>
        <dbReference type="Proteomes" id="UP001221142"/>
    </source>
</evidence>
<accession>A0AAD7FXX9</accession>
<keyword evidence="2" id="KW-1185">Reference proteome</keyword>
<protein>
    <submittedName>
        <fullName evidence="1">Uncharacterized protein</fullName>
    </submittedName>
</protein>
<organism evidence="1 2">
    <name type="scientific">Roridomyces roridus</name>
    <dbReference type="NCBI Taxonomy" id="1738132"/>
    <lineage>
        <taxon>Eukaryota</taxon>
        <taxon>Fungi</taxon>
        <taxon>Dikarya</taxon>
        <taxon>Basidiomycota</taxon>
        <taxon>Agaricomycotina</taxon>
        <taxon>Agaricomycetes</taxon>
        <taxon>Agaricomycetidae</taxon>
        <taxon>Agaricales</taxon>
        <taxon>Marasmiineae</taxon>
        <taxon>Mycenaceae</taxon>
        <taxon>Roridomyces</taxon>
    </lineage>
</organism>